<sequence>MRYHVSRRAFLGGAASLALGGPALAAAPQTSLRPQARVKRSAAERVIAASGLSGEVAYAVGDASTGEILETVGGEVGLPPASVAKALTALYAMAALGPDHRYETRLIADGRIEDGVLHGNLILAGGSDPTLDTEALAQMAKQLRESGLREVRGVFKVYNGALPHTRSIDPDQPDHLGYSPAVSGIALNYNRVHFEWKRGLKGYAVTMDARTKNYRPQVSMARMQVVNRRMPVYTYEEAARLDKWTVASQALGNGGARWLPVRKPAHYAGDVFQTLARVNGIVLGKVNVTQARTGGAILVRHESKPLVDILRGMLKYSNNLTAEMVGMSATSALYGRPASLPASAKSMSEWAAETYGMQNTLMVDHSGLGDGSRMAPEDLVRALVAAQKVDELQPLLKRFAMRDSEGRENRAHPIRVAAKTGTLNFVSALGGYATGADGRDLAFAIFTADMEKRGKIARADREVPPGARAWNRRSRRLQQKLIERWSALYGS</sequence>
<evidence type="ECO:0000313" key="5">
    <source>
        <dbReference type="Proteomes" id="UP001203880"/>
    </source>
</evidence>
<keyword evidence="3" id="KW-0732">Signal</keyword>
<protein>
    <submittedName>
        <fullName evidence="4">D-alanyl-D-alanine carboxypeptidase/D-alanyl-D-alanine-endopeptidase</fullName>
        <ecNumber evidence="4">3.4.16.4</ecNumber>
    </submittedName>
</protein>
<dbReference type="InterPro" id="IPR000667">
    <property type="entry name" value="Peptidase_S13"/>
</dbReference>
<keyword evidence="5" id="KW-1185">Reference proteome</keyword>
<comment type="caution">
    <text evidence="4">The sequence shown here is derived from an EMBL/GenBank/DDBJ whole genome shotgun (WGS) entry which is preliminary data.</text>
</comment>
<comment type="similarity">
    <text evidence="1">Belongs to the peptidase S13 family.</text>
</comment>
<gene>
    <name evidence="4" type="primary">dacB</name>
    <name evidence="4" type="ORF">M3P21_05375</name>
</gene>
<feature type="chain" id="PRO_5047371283" evidence="3">
    <location>
        <begin position="26"/>
        <end position="491"/>
    </location>
</feature>
<name>A0ABT0PZD2_9RHOB</name>
<accession>A0ABT0PZD2</accession>
<dbReference type="PANTHER" id="PTHR30023:SF0">
    <property type="entry name" value="PENICILLIN-SENSITIVE CARBOXYPEPTIDASE A"/>
    <property type="match status" value="1"/>
</dbReference>
<evidence type="ECO:0000256" key="3">
    <source>
        <dbReference type="SAM" id="SignalP"/>
    </source>
</evidence>
<keyword evidence="4" id="KW-0645">Protease</keyword>
<reference evidence="4" key="1">
    <citation type="submission" date="2022-05" db="EMBL/GenBank/DDBJ databases">
        <authorList>
            <person name="Park J.-S."/>
        </authorList>
    </citation>
    <scope>NUCLEOTIDE SEQUENCE</scope>
    <source>
        <strain evidence="4">2012CJ41-6</strain>
    </source>
</reference>
<keyword evidence="4" id="KW-0121">Carboxypeptidase</keyword>
<dbReference type="EMBL" id="JAMFMB010000004">
    <property type="protein sequence ID" value="MCL6282959.1"/>
    <property type="molecule type" value="Genomic_DNA"/>
</dbReference>
<dbReference type="InterPro" id="IPR006311">
    <property type="entry name" value="TAT_signal"/>
</dbReference>
<dbReference type="PRINTS" id="PR00922">
    <property type="entry name" value="DADACBPTASE3"/>
</dbReference>
<dbReference type="GO" id="GO:0009002">
    <property type="term" value="F:serine-type D-Ala-D-Ala carboxypeptidase activity"/>
    <property type="evidence" value="ECO:0007669"/>
    <property type="project" value="UniProtKB-EC"/>
</dbReference>
<organism evidence="4 5">
    <name type="scientific">Ruegeria spongiae</name>
    <dbReference type="NCBI Taxonomy" id="2942209"/>
    <lineage>
        <taxon>Bacteria</taxon>
        <taxon>Pseudomonadati</taxon>
        <taxon>Pseudomonadota</taxon>
        <taxon>Alphaproteobacteria</taxon>
        <taxon>Rhodobacterales</taxon>
        <taxon>Roseobacteraceae</taxon>
        <taxon>Ruegeria</taxon>
    </lineage>
</organism>
<evidence type="ECO:0000256" key="2">
    <source>
        <dbReference type="ARBA" id="ARBA00022801"/>
    </source>
</evidence>
<dbReference type="RefSeq" id="WP_249707477.1">
    <property type="nucleotide sequence ID" value="NZ_JAMFMB010000004.1"/>
</dbReference>
<dbReference type="Pfam" id="PF02113">
    <property type="entry name" value="Peptidase_S13"/>
    <property type="match status" value="1"/>
</dbReference>
<dbReference type="PANTHER" id="PTHR30023">
    <property type="entry name" value="D-ALANYL-D-ALANINE CARBOXYPEPTIDASE"/>
    <property type="match status" value="1"/>
</dbReference>
<dbReference type="Gene3D" id="3.40.710.10">
    <property type="entry name" value="DD-peptidase/beta-lactamase superfamily"/>
    <property type="match status" value="2"/>
</dbReference>
<proteinExistence type="inferred from homology"/>
<dbReference type="InterPro" id="IPR012338">
    <property type="entry name" value="Beta-lactam/transpept-like"/>
</dbReference>
<feature type="signal peptide" evidence="3">
    <location>
        <begin position="1"/>
        <end position="25"/>
    </location>
</feature>
<keyword evidence="2 4" id="KW-0378">Hydrolase</keyword>
<dbReference type="EC" id="3.4.16.4" evidence="4"/>
<evidence type="ECO:0000313" key="4">
    <source>
        <dbReference type="EMBL" id="MCL6282959.1"/>
    </source>
</evidence>
<dbReference type="NCBIfam" id="TIGR00666">
    <property type="entry name" value="PBP4"/>
    <property type="match status" value="1"/>
</dbReference>
<dbReference type="SUPFAM" id="SSF56601">
    <property type="entry name" value="beta-lactamase/transpeptidase-like"/>
    <property type="match status" value="1"/>
</dbReference>
<dbReference type="Proteomes" id="UP001203880">
    <property type="component" value="Unassembled WGS sequence"/>
</dbReference>
<dbReference type="Gene3D" id="3.50.80.20">
    <property type="entry name" value="D-Ala-D-Ala carboxypeptidase C, peptidase S13"/>
    <property type="match status" value="1"/>
</dbReference>
<dbReference type="PROSITE" id="PS51318">
    <property type="entry name" value="TAT"/>
    <property type="match status" value="1"/>
</dbReference>
<evidence type="ECO:0000256" key="1">
    <source>
        <dbReference type="ARBA" id="ARBA00006096"/>
    </source>
</evidence>